<dbReference type="VEuPathDB" id="FungiDB:HCDG_00497"/>
<sequence length="118" mass="13424">MLRDRQMHKEDIPTSFALVYCETEATCPLQLKKVHTTLKRSWSLKDPQSFLSFAMTPPFTASSFNPLRRLGGVLLPIMRFTHIPRRAYRISGKDEILGGRTNKLLPICHRACEGLLGP</sequence>
<dbReference type="HOGENOM" id="CLU_2072479_0_0_1"/>
<dbReference type="EMBL" id="GG692419">
    <property type="protein sequence ID" value="EER44918.1"/>
    <property type="molecule type" value="Genomic_DNA"/>
</dbReference>
<accession>C6H5H6</accession>
<name>C6H5H6_AJECH</name>
<dbReference type="Proteomes" id="UP000002624">
    <property type="component" value="Unassembled WGS sequence"/>
</dbReference>
<organism evidence="1 2">
    <name type="scientific">Ajellomyces capsulatus (strain H143)</name>
    <name type="common">Darling's disease fungus</name>
    <name type="synonym">Histoplasma capsulatum</name>
    <dbReference type="NCBI Taxonomy" id="544712"/>
    <lineage>
        <taxon>Eukaryota</taxon>
        <taxon>Fungi</taxon>
        <taxon>Dikarya</taxon>
        <taxon>Ascomycota</taxon>
        <taxon>Pezizomycotina</taxon>
        <taxon>Eurotiomycetes</taxon>
        <taxon>Eurotiomycetidae</taxon>
        <taxon>Onygenales</taxon>
        <taxon>Ajellomycetaceae</taxon>
        <taxon>Histoplasma</taxon>
    </lineage>
</organism>
<reference evidence="2" key="1">
    <citation type="submission" date="2009-05" db="EMBL/GenBank/DDBJ databases">
        <title>The genome sequence of Ajellomyces capsulatus strain H143.</title>
        <authorList>
            <person name="Champion M."/>
            <person name="Cuomo C.A."/>
            <person name="Ma L.-J."/>
            <person name="Henn M.R."/>
            <person name="Sil A."/>
            <person name="Goldman B."/>
            <person name="Young S.K."/>
            <person name="Kodira C.D."/>
            <person name="Zeng Q."/>
            <person name="Koehrsen M."/>
            <person name="Alvarado L."/>
            <person name="Berlin A.M."/>
            <person name="Borenstein D."/>
            <person name="Chen Z."/>
            <person name="Engels R."/>
            <person name="Freedman E."/>
            <person name="Gellesch M."/>
            <person name="Goldberg J."/>
            <person name="Griggs A."/>
            <person name="Gujja S."/>
            <person name="Heiman D.I."/>
            <person name="Hepburn T.A."/>
            <person name="Howarth C."/>
            <person name="Jen D."/>
            <person name="Larson L."/>
            <person name="Lewis B."/>
            <person name="Mehta T."/>
            <person name="Park D."/>
            <person name="Pearson M."/>
            <person name="Roberts A."/>
            <person name="Saif S."/>
            <person name="Shea T.D."/>
            <person name="Shenoy N."/>
            <person name="Sisk P."/>
            <person name="Stolte C."/>
            <person name="Sykes S."/>
            <person name="Walk T."/>
            <person name="White J."/>
            <person name="Yandava C."/>
            <person name="Klein B."/>
            <person name="McEwen J.G."/>
            <person name="Puccia R."/>
            <person name="Goldman G.H."/>
            <person name="Felipe M.S."/>
            <person name="Nino-Vega G."/>
            <person name="San-Blas G."/>
            <person name="Taylor J.W."/>
            <person name="Mendoza L."/>
            <person name="Galagan J.E."/>
            <person name="Nusbaum C."/>
            <person name="Birren B.W."/>
        </authorList>
    </citation>
    <scope>NUCLEOTIDE SEQUENCE [LARGE SCALE GENOMIC DNA]</scope>
    <source>
        <strain evidence="2">H143</strain>
    </source>
</reference>
<dbReference type="AlphaFoldDB" id="C6H5H6"/>
<proteinExistence type="predicted"/>
<evidence type="ECO:0000313" key="2">
    <source>
        <dbReference type="Proteomes" id="UP000002624"/>
    </source>
</evidence>
<evidence type="ECO:0000313" key="1">
    <source>
        <dbReference type="EMBL" id="EER44918.1"/>
    </source>
</evidence>
<gene>
    <name evidence="1" type="ORF">HCDG_00497</name>
</gene>
<protein>
    <submittedName>
        <fullName evidence="1">Uncharacterized protein</fullName>
    </submittedName>
</protein>